<name>A0A8E0TRP8_9CAUL</name>
<organism evidence="14 15">
    <name type="scientific">Brevundimonas abyssalis TAR-001</name>
    <dbReference type="NCBI Taxonomy" id="1391729"/>
    <lineage>
        <taxon>Bacteria</taxon>
        <taxon>Pseudomonadati</taxon>
        <taxon>Pseudomonadota</taxon>
        <taxon>Alphaproteobacteria</taxon>
        <taxon>Caulobacterales</taxon>
        <taxon>Caulobacteraceae</taxon>
        <taxon>Brevundimonas</taxon>
    </lineage>
</organism>
<dbReference type="GO" id="GO:0050660">
    <property type="term" value="F:flavin adenine dinucleotide binding"/>
    <property type="evidence" value="ECO:0007669"/>
    <property type="project" value="InterPro"/>
</dbReference>
<dbReference type="InterPro" id="IPR002550">
    <property type="entry name" value="CNNM"/>
</dbReference>
<evidence type="ECO:0000256" key="1">
    <source>
        <dbReference type="ARBA" id="ARBA00004651"/>
    </source>
</evidence>
<keyword evidence="3" id="KW-1003">Cell membrane</keyword>
<dbReference type="PANTHER" id="PTHR43099:SF5">
    <property type="entry name" value="HLYC_CORC FAMILY TRANSPORTER"/>
    <property type="match status" value="1"/>
</dbReference>
<evidence type="ECO:0000259" key="12">
    <source>
        <dbReference type="PROSITE" id="PS51371"/>
    </source>
</evidence>
<keyword evidence="5" id="KW-0677">Repeat</keyword>
<feature type="transmembrane region" description="Helical" evidence="11">
    <location>
        <begin position="149"/>
        <end position="169"/>
    </location>
</feature>
<dbReference type="OrthoDB" id="9805314at2"/>
<feature type="domain" description="CNNM transmembrane" evidence="13">
    <location>
        <begin position="1"/>
        <end position="206"/>
    </location>
</feature>
<keyword evidence="15" id="KW-1185">Reference proteome</keyword>
<evidence type="ECO:0000313" key="15">
    <source>
        <dbReference type="Proteomes" id="UP000016569"/>
    </source>
</evidence>
<dbReference type="InterPro" id="IPR005170">
    <property type="entry name" value="Transptr-assoc_dom"/>
</dbReference>
<evidence type="ECO:0008006" key="16">
    <source>
        <dbReference type="Google" id="ProtNLM"/>
    </source>
</evidence>
<evidence type="ECO:0000256" key="6">
    <source>
        <dbReference type="ARBA" id="ARBA00022989"/>
    </source>
</evidence>
<dbReference type="Gene3D" id="3.10.580.10">
    <property type="entry name" value="CBS-domain"/>
    <property type="match status" value="1"/>
</dbReference>
<gene>
    <name evidence="14" type="ORF">MBEBAB_2153</name>
</gene>
<reference evidence="15" key="1">
    <citation type="journal article" date="2013" name="Genome Announc.">
        <title>Draft Genome Sequence of the Dimorphic Prosthecate Bacterium Brevundimonas abyssalis TAR-001T.</title>
        <authorList>
            <person name="Tsubouchi T."/>
            <person name="Nishi S."/>
            <person name="Usui K."/>
            <person name="Shimane Y."/>
            <person name="Takaki Y."/>
            <person name="Maruyama T."/>
            <person name="Hatada Y."/>
        </authorList>
    </citation>
    <scope>NUCLEOTIDE SEQUENCE [LARGE SCALE GENOMIC DNA]</scope>
    <source>
        <strain evidence="15">TAR-001</strain>
    </source>
</reference>
<dbReference type="InterPro" id="IPR016169">
    <property type="entry name" value="FAD-bd_PCMH_sub2"/>
</dbReference>
<keyword evidence="4 10" id="KW-0812">Transmembrane</keyword>
<evidence type="ECO:0000313" key="14">
    <source>
        <dbReference type="EMBL" id="GAD59903.1"/>
    </source>
</evidence>
<dbReference type="SUPFAM" id="SSF56176">
    <property type="entry name" value="FAD-binding/transporter-associated domain-like"/>
    <property type="match status" value="1"/>
</dbReference>
<evidence type="ECO:0000256" key="10">
    <source>
        <dbReference type="PROSITE-ProRule" id="PRU01193"/>
    </source>
</evidence>
<feature type="domain" description="CBS" evidence="12">
    <location>
        <begin position="225"/>
        <end position="286"/>
    </location>
</feature>
<accession>A0A8E0TRP8</accession>
<dbReference type="InterPro" id="IPR036318">
    <property type="entry name" value="FAD-bd_PCMH-like_sf"/>
</dbReference>
<protein>
    <recommendedName>
        <fullName evidence="16">Magnesium and cobalt efflux protein CorC</fullName>
    </recommendedName>
</protein>
<evidence type="ECO:0000256" key="7">
    <source>
        <dbReference type="ARBA" id="ARBA00023122"/>
    </source>
</evidence>
<dbReference type="CDD" id="cd04590">
    <property type="entry name" value="CBS_pair_CorC_HlyC_assoc"/>
    <property type="match status" value="1"/>
</dbReference>
<dbReference type="InterPro" id="IPR000644">
    <property type="entry name" value="CBS_dom"/>
</dbReference>
<dbReference type="PROSITE" id="PS51371">
    <property type="entry name" value="CBS"/>
    <property type="match status" value="2"/>
</dbReference>
<keyword evidence="7 9" id="KW-0129">CBS domain</keyword>
<dbReference type="SMART" id="SM01091">
    <property type="entry name" value="CorC_HlyC"/>
    <property type="match status" value="1"/>
</dbReference>
<dbReference type="RefSeq" id="WP_021697997.1">
    <property type="nucleotide sequence ID" value="NZ_BATC01000043.1"/>
</dbReference>
<feature type="transmembrane region" description="Helical" evidence="11">
    <location>
        <begin position="6"/>
        <end position="29"/>
    </location>
</feature>
<dbReference type="Pfam" id="PF01595">
    <property type="entry name" value="CNNM"/>
    <property type="match status" value="1"/>
</dbReference>
<comment type="caution">
    <text evidence="14">The sequence shown here is derived from an EMBL/GenBank/DDBJ whole genome shotgun (WGS) entry which is preliminary data.</text>
</comment>
<dbReference type="EMBL" id="BATC01000043">
    <property type="protein sequence ID" value="GAD59903.1"/>
    <property type="molecule type" value="Genomic_DNA"/>
</dbReference>
<dbReference type="PROSITE" id="PS51846">
    <property type="entry name" value="CNNM"/>
    <property type="match status" value="1"/>
</dbReference>
<feature type="transmembrane region" description="Helical" evidence="11">
    <location>
        <begin position="62"/>
        <end position="81"/>
    </location>
</feature>
<dbReference type="SMART" id="SM00116">
    <property type="entry name" value="CBS"/>
    <property type="match status" value="2"/>
</dbReference>
<dbReference type="Pfam" id="PF03471">
    <property type="entry name" value="CorC_HlyC"/>
    <property type="match status" value="1"/>
</dbReference>
<feature type="transmembrane region" description="Helical" evidence="11">
    <location>
        <begin position="106"/>
        <end position="128"/>
    </location>
</feature>
<evidence type="ECO:0000259" key="13">
    <source>
        <dbReference type="PROSITE" id="PS51846"/>
    </source>
</evidence>
<dbReference type="PANTHER" id="PTHR43099">
    <property type="entry name" value="UPF0053 PROTEIN YRKA"/>
    <property type="match status" value="1"/>
</dbReference>
<dbReference type="AlphaFoldDB" id="A0A8E0TRP8"/>
<feature type="domain" description="CBS" evidence="12">
    <location>
        <begin position="289"/>
        <end position="345"/>
    </location>
</feature>
<dbReference type="InterPro" id="IPR044751">
    <property type="entry name" value="Ion_transp-like_CBS"/>
</dbReference>
<sequence>MIDVLLPIAAILALVIVNGVFVAAEFALVGARRSRFETLAQDGNRAAQWLLRIFDREAGKDSYIAIAQLGITLASIGLGMYGEPAVARWLYGPLETLGLSYDQSHAVGFVIALSGITFLHVVFGEMIPKALALQSPEKVSISLNPVMRLFAILFRPMVMLLNKIAFGLMRLLGIPDPGKGAMLYSYQELEIATEEMMSGGQMNAAQAKLIENIFEMEDRTAQELMTSRARMAAIPVSASVDEVATTISSQKLARYPVFGASLDEVVGVLHVKDFIRARVVHAEIDLKTLVRPAPRVAAGMSAYDLMALFKKQRVHGALVVDEFGGTLGFVTMDDLVTDLIDEEEGAGSDWITVLPDGAMLLDGEVTLAELEEDHDLDVSHPEVSTVAGLFLAKTGVLPKRGDILNFKGVRFIAEDVRGLKILRVRVERSPLKR</sequence>
<dbReference type="GO" id="GO:0005886">
    <property type="term" value="C:plasma membrane"/>
    <property type="evidence" value="ECO:0007669"/>
    <property type="project" value="UniProtKB-SubCell"/>
</dbReference>
<dbReference type="SUPFAM" id="SSF54631">
    <property type="entry name" value="CBS-domain pair"/>
    <property type="match status" value="1"/>
</dbReference>
<evidence type="ECO:0000256" key="4">
    <source>
        <dbReference type="ARBA" id="ARBA00022692"/>
    </source>
</evidence>
<evidence type="ECO:0000256" key="9">
    <source>
        <dbReference type="PROSITE-ProRule" id="PRU00703"/>
    </source>
</evidence>
<dbReference type="Gene3D" id="3.30.465.10">
    <property type="match status" value="1"/>
</dbReference>
<evidence type="ECO:0000256" key="11">
    <source>
        <dbReference type="SAM" id="Phobius"/>
    </source>
</evidence>
<dbReference type="Proteomes" id="UP000016569">
    <property type="component" value="Unassembled WGS sequence"/>
</dbReference>
<evidence type="ECO:0000256" key="3">
    <source>
        <dbReference type="ARBA" id="ARBA00022475"/>
    </source>
</evidence>
<dbReference type="InterPro" id="IPR046342">
    <property type="entry name" value="CBS_dom_sf"/>
</dbReference>
<evidence type="ECO:0000256" key="8">
    <source>
        <dbReference type="ARBA" id="ARBA00023136"/>
    </source>
</evidence>
<dbReference type="InterPro" id="IPR051676">
    <property type="entry name" value="UPF0053_domain"/>
</dbReference>
<evidence type="ECO:0000256" key="5">
    <source>
        <dbReference type="ARBA" id="ARBA00022737"/>
    </source>
</evidence>
<proteinExistence type="inferred from homology"/>
<evidence type="ECO:0000256" key="2">
    <source>
        <dbReference type="ARBA" id="ARBA00006446"/>
    </source>
</evidence>
<keyword evidence="8 10" id="KW-0472">Membrane</keyword>
<comment type="similarity">
    <text evidence="2">Belongs to the UPF0053 family. Hemolysin C subfamily.</text>
</comment>
<dbReference type="Pfam" id="PF00571">
    <property type="entry name" value="CBS"/>
    <property type="match status" value="2"/>
</dbReference>
<keyword evidence="6 10" id="KW-1133">Transmembrane helix</keyword>
<comment type="subcellular location">
    <subcellularLocation>
        <location evidence="1">Cell membrane</location>
        <topology evidence="1">Multi-pass membrane protein</topology>
    </subcellularLocation>
</comment>